<evidence type="ECO:0000256" key="2">
    <source>
        <dbReference type="ARBA" id="ARBA00006190"/>
    </source>
</evidence>
<sequence length="453" mass="51196">MCRFVFTDELADDRQASVLYSPFREKSLNPLSWNRKMKFWESLLLKTFMEQRVISFESSKLPEMFERNGLTPKCLATVVEQMKSCGQLQPISHYQKNTSWLAWGFNTLVKQPVFWGVTQLIGSPKKDSGVFVCPDVVKVMAGEILQLHQSCMQYSIMDSMISLAQFKQSSQDLIPDNEDFQIILTYMERENQIALSQTSSGDFVIKFRRQGESSVSFRDLDLNIYCIKTAVETLEKEVHVLMSRVDGHLQEAKLHVREGRKKMALMCLRRKASILKIIDTKSNSLTMLHDIMQKIEEASSNEMIVKACEAGVEAMKTLNLEVTAERAEAVVDDAHEAMALQEEVNDMLSSPLSRADEEELTKSLDELLKEEDQEQVMGDKRLPSVPSNQFLPKDSISDAAATEHVSDDIANAFLALQLDDLGLPDVPSHSPHKENSPYKKIKTSQTSSKVPGS</sequence>
<dbReference type="InterPro" id="IPR057471">
    <property type="entry name" value="CHMP7_WHD"/>
</dbReference>
<protein>
    <recommendedName>
        <fullName evidence="5">CHMP7 winged helix domain-containing protein</fullName>
    </recommendedName>
</protein>
<proteinExistence type="inferred from homology"/>
<dbReference type="AlphaFoldDB" id="A0AAE1DHW5"/>
<evidence type="ECO:0000256" key="3">
    <source>
        <dbReference type="ARBA" id="ARBA00022753"/>
    </source>
</evidence>
<evidence type="ECO:0000313" key="7">
    <source>
        <dbReference type="Proteomes" id="UP001283361"/>
    </source>
</evidence>
<evidence type="ECO:0000256" key="1">
    <source>
        <dbReference type="ARBA" id="ARBA00004177"/>
    </source>
</evidence>
<dbReference type="InterPro" id="IPR005024">
    <property type="entry name" value="Snf7_fam"/>
</dbReference>
<comment type="caution">
    <text evidence="6">The sequence shown here is derived from an EMBL/GenBank/DDBJ whole genome shotgun (WGS) entry which is preliminary data.</text>
</comment>
<comment type="similarity">
    <text evidence="2">Belongs to the SNF7 family.</text>
</comment>
<dbReference type="EMBL" id="JAWDGP010003869">
    <property type="protein sequence ID" value="KAK3770068.1"/>
    <property type="molecule type" value="Genomic_DNA"/>
</dbReference>
<dbReference type="Pfam" id="PF25239">
    <property type="entry name" value="WHD_CHMP7"/>
    <property type="match status" value="1"/>
</dbReference>
<evidence type="ECO:0000256" key="4">
    <source>
        <dbReference type="SAM" id="MobiDB-lite"/>
    </source>
</evidence>
<dbReference type="Proteomes" id="UP001283361">
    <property type="component" value="Unassembled WGS sequence"/>
</dbReference>
<gene>
    <name evidence="6" type="ORF">RRG08_043224</name>
</gene>
<evidence type="ECO:0000313" key="6">
    <source>
        <dbReference type="EMBL" id="KAK3770068.1"/>
    </source>
</evidence>
<organism evidence="6 7">
    <name type="scientific">Elysia crispata</name>
    <name type="common">lettuce slug</name>
    <dbReference type="NCBI Taxonomy" id="231223"/>
    <lineage>
        <taxon>Eukaryota</taxon>
        <taxon>Metazoa</taxon>
        <taxon>Spiralia</taxon>
        <taxon>Lophotrochozoa</taxon>
        <taxon>Mollusca</taxon>
        <taxon>Gastropoda</taxon>
        <taxon>Heterobranchia</taxon>
        <taxon>Euthyneura</taxon>
        <taxon>Panpulmonata</taxon>
        <taxon>Sacoglossa</taxon>
        <taxon>Placobranchoidea</taxon>
        <taxon>Plakobranchidae</taxon>
        <taxon>Elysia</taxon>
    </lineage>
</organism>
<feature type="compositionally biased region" description="Polar residues" evidence="4">
    <location>
        <begin position="443"/>
        <end position="453"/>
    </location>
</feature>
<dbReference type="Pfam" id="PF03357">
    <property type="entry name" value="Snf7"/>
    <property type="match status" value="1"/>
</dbReference>
<accession>A0AAE1DHW5</accession>
<dbReference type="GO" id="GO:0009898">
    <property type="term" value="C:cytoplasmic side of plasma membrane"/>
    <property type="evidence" value="ECO:0007669"/>
    <property type="project" value="TreeGrafter"/>
</dbReference>
<dbReference type="GO" id="GO:0000815">
    <property type="term" value="C:ESCRT III complex"/>
    <property type="evidence" value="ECO:0007669"/>
    <property type="project" value="TreeGrafter"/>
</dbReference>
<keyword evidence="7" id="KW-1185">Reference proteome</keyword>
<dbReference type="GO" id="GO:0005771">
    <property type="term" value="C:multivesicular body"/>
    <property type="evidence" value="ECO:0007669"/>
    <property type="project" value="TreeGrafter"/>
</dbReference>
<evidence type="ECO:0000259" key="5">
    <source>
        <dbReference type="Pfam" id="PF25239"/>
    </source>
</evidence>
<dbReference type="GO" id="GO:0006900">
    <property type="term" value="P:vesicle budding from membrane"/>
    <property type="evidence" value="ECO:0007669"/>
    <property type="project" value="TreeGrafter"/>
</dbReference>
<comment type="subcellular location">
    <subcellularLocation>
        <location evidence="1">Endosome</location>
    </subcellularLocation>
</comment>
<feature type="region of interest" description="Disordered" evidence="4">
    <location>
        <begin position="421"/>
        <end position="453"/>
    </location>
</feature>
<dbReference type="GO" id="GO:0032511">
    <property type="term" value="P:late endosome to vacuole transport via multivesicular body sorting pathway"/>
    <property type="evidence" value="ECO:0007669"/>
    <property type="project" value="TreeGrafter"/>
</dbReference>
<reference evidence="6" key="1">
    <citation type="journal article" date="2023" name="G3 (Bethesda)">
        <title>A reference genome for the long-term kleptoplast-retaining sea slug Elysia crispata morphotype clarki.</title>
        <authorList>
            <person name="Eastman K.E."/>
            <person name="Pendleton A.L."/>
            <person name="Shaikh M.A."/>
            <person name="Suttiyut T."/>
            <person name="Ogas R."/>
            <person name="Tomko P."/>
            <person name="Gavelis G."/>
            <person name="Widhalm J.R."/>
            <person name="Wisecaver J.H."/>
        </authorList>
    </citation>
    <scope>NUCLEOTIDE SEQUENCE</scope>
    <source>
        <strain evidence="6">ECLA1</strain>
    </source>
</reference>
<dbReference type="Pfam" id="PF25880">
    <property type="entry name" value="WHD_CHMP7_1st"/>
    <property type="match status" value="1"/>
</dbReference>
<name>A0AAE1DHW5_9GAST</name>
<keyword evidence="3" id="KW-0967">Endosome</keyword>
<dbReference type="PANTHER" id="PTHR22761:SF10">
    <property type="entry name" value="GH13992P"/>
    <property type="match status" value="1"/>
</dbReference>
<feature type="domain" description="CHMP7 winged helix" evidence="5">
    <location>
        <begin position="137"/>
        <end position="208"/>
    </location>
</feature>
<dbReference type="PANTHER" id="PTHR22761">
    <property type="entry name" value="CHARGED MULTIVESICULAR BODY PROTEIN"/>
    <property type="match status" value="1"/>
</dbReference>